<dbReference type="Proteomes" id="UP000635726">
    <property type="component" value="Unassembled WGS sequence"/>
</dbReference>
<dbReference type="RefSeq" id="WP_188962888.1">
    <property type="nucleotide sequence ID" value="NZ_BMOE01000005.1"/>
</dbReference>
<evidence type="ECO:0000313" key="1">
    <source>
        <dbReference type="EMBL" id="GGJ75508.1"/>
    </source>
</evidence>
<accession>A0A917UQE2</accession>
<reference evidence="1" key="2">
    <citation type="submission" date="2020-09" db="EMBL/GenBank/DDBJ databases">
        <authorList>
            <person name="Sun Q."/>
            <person name="Ohkuma M."/>
        </authorList>
    </citation>
    <scope>NUCLEOTIDE SEQUENCE</scope>
    <source>
        <strain evidence="1">JCM 14371</strain>
    </source>
</reference>
<name>A0A917UQE2_9DEIO</name>
<sequence length="125" mass="13976">MNINVTRWTVTRKKIRPSFNLGALGMLFSVSDRVSGPSLNDRDRRDVAYPYRLALDAAARPGRYRLDPSGPAARAWAEALGTREWRTEAGKGGPALVTDLTEYERLQWEELAAGRALTLTFQPLD</sequence>
<comment type="caution">
    <text evidence="1">The sequence shown here is derived from an EMBL/GenBank/DDBJ whole genome shotgun (WGS) entry which is preliminary data.</text>
</comment>
<gene>
    <name evidence="1" type="ORF">GCM10008939_19690</name>
</gene>
<protein>
    <submittedName>
        <fullName evidence="1">Uncharacterized protein</fullName>
    </submittedName>
</protein>
<reference evidence="1" key="1">
    <citation type="journal article" date="2014" name="Int. J. Syst. Evol. Microbiol.">
        <title>Complete genome sequence of Corynebacterium casei LMG S-19264T (=DSM 44701T), isolated from a smear-ripened cheese.</title>
        <authorList>
            <consortium name="US DOE Joint Genome Institute (JGI-PGF)"/>
            <person name="Walter F."/>
            <person name="Albersmeier A."/>
            <person name="Kalinowski J."/>
            <person name="Ruckert C."/>
        </authorList>
    </citation>
    <scope>NUCLEOTIDE SEQUENCE</scope>
    <source>
        <strain evidence="1">JCM 14371</strain>
    </source>
</reference>
<organism evidence="1 2">
    <name type="scientific">Deinococcus aquiradiocola</name>
    <dbReference type="NCBI Taxonomy" id="393059"/>
    <lineage>
        <taxon>Bacteria</taxon>
        <taxon>Thermotogati</taxon>
        <taxon>Deinococcota</taxon>
        <taxon>Deinococci</taxon>
        <taxon>Deinococcales</taxon>
        <taxon>Deinococcaceae</taxon>
        <taxon>Deinococcus</taxon>
    </lineage>
</organism>
<keyword evidence="2" id="KW-1185">Reference proteome</keyword>
<dbReference type="EMBL" id="BMOE01000005">
    <property type="protein sequence ID" value="GGJ75508.1"/>
    <property type="molecule type" value="Genomic_DNA"/>
</dbReference>
<proteinExistence type="predicted"/>
<dbReference type="AlphaFoldDB" id="A0A917UQE2"/>
<evidence type="ECO:0000313" key="2">
    <source>
        <dbReference type="Proteomes" id="UP000635726"/>
    </source>
</evidence>